<protein>
    <submittedName>
        <fullName evidence="2">Uncharacterized protein</fullName>
    </submittedName>
</protein>
<dbReference type="STRING" id="40571.SAMN05660733_07673"/>
<feature type="region of interest" description="Disordered" evidence="1">
    <location>
        <begin position="1"/>
        <end position="21"/>
    </location>
</feature>
<gene>
    <name evidence="2" type="ORF">SAMN05660733_07673</name>
</gene>
<dbReference type="AlphaFoldDB" id="A0A1W2FQG6"/>
<accession>A0A1W2FQG6</accession>
<reference evidence="3" key="1">
    <citation type="submission" date="2017-04" db="EMBL/GenBank/DDBJ databases">
        <authorList>
            <person name="Varghese N."/>
            <person name="Submissions S."/>
        </authorList>
    </citation>
    <scope>NUCLEOTIDE SEQUENCE [LARGE SCALE GENOMIC DNA]</scope>
    <source>
        <strain evidence="3">DSM 44073</strain>
    </source>
</reference>
<evidence type="ECO:0000256" key="1">
    <source>
        <dbReference type="SAM" id="MobiDB-lite"/>
    </source>
</evidence>
<evidence type="ECO:0000313" key="2">
    <source>
        <dbReference type="EMBL" id="SMD24207.1"/>
    </source>
</evidence>
<evidence type="ECO:0000313" key="3">
    <source>
        <dbReference type="Proteomes" id="UP000192840"/>
    </source>
</evidence>
<name>A0A1W2FQG6_9PSEU</name>
<organism evidence="2 3">
    <name type="scientific">Lentzea albidocapillata</name>
    <dbReference type="NCBI Taxonomy" id="40571"/>
    <lineage>
        <taxon>Bacteria</taxon>
        <taxon>Bacillati</taxon>
        <taxon>Actinomycetota</taxon>
        <taxon>Actinomycetes</taxon>
        <taxon>Pseudonocardiales</taxon>
        <taxon>Pseudonocardiaceae</taxon>
        <taxon>Lentzea</taxon>
    </lineage>
</organism>
<sequence>MTTQQAPQRDEAWAKAASPQEVARAHAAGELAELLGAHVPRSFSPDTQLSDNDLRGMTPGEIAKAVEAGAVDELLGRNNAVDGV</sequence>
<dbReference type="Proteomes" id="UP000192840">
    <property type="component" value="Unassembled WGS sequence"/>
</dbReference>
<dbReference type="RefSeq" id="WP_030479365.1">
    <property type="nucleotide sequence ID" value="NZ_FWYC01000021.1"/>
</dbReference>
<keyword evidence="3" id="KW-1185">Reference proteome</keyword>
<dbReference type="EMBL" id="FWYC01000021">
    <property type="protein sequence ID" value="SMD24207.1"/>
    <property type="molecule type" value="Genomic_DNA"/>
</dbReference>
<proteinExistence type="predicted"/>